<keyword evidence="1" id="KW-1133">Transmembrane helix</keyword>
<dbReference type="RefSeq" id="WP_092764109.1">
    <property type="nucleotide sequence ID" value="NZ_FNZQ01000006.1"/>
</dbReference>
<proteinExistence type="predicted"/>
<sequence>MRNDGQIDRVEDYTNAFLGMAYLMLITVLVFVWGVWGYPVALATCAGLHLAIRRWGLWRAAQLAAWDARVDAVLAKRH</sequence>
<name>A0A1H7R711_9RHOB</name>
<dbReference type="STRING" id="188906.SAMN04488526_2965"/>
<protein>
    <submittedName>
        <fullName evidence="2">Uncharacterized protein</fullName>
    </submittedName>
</protein>
<accession>A0A1H7R711</accession>
<organism evidence="2 3">
    <name type="scientific">Jannaschia helgolandensis</name>
    <dbReference type="NCBI Taxonomy" id="188906"/>
    <lineage>
        <taxon>Bacteria</taxon>
        <taxon>Pseudomonadati</taxon>
        <taxon>Pseudomonadota</taxon>
        <taxon>Alphaproteobacteria</taxon>
        <taxon>Rhodobacterales</taxon>
        <taxon>Roseobacteraceae</taxon>
        <taxon>Jannaschia</taxon>
    </lineage>
</organism>
<dbReference type="Proteomes" id="UP000199283">
    <property type="component" value="Unassembled WGS sequence"/>
</dbReference>
<keyword evidence="1" id="KW-0812">Transmembrane</keyword>
<keyword evidence="1" id="KW-0472">Membrane</keyword>
<dbReference type="AlphaFoldDB" id="A0A1H7R711"/>
<evidence type="ECO:0000256" key="1">
    <source>
        <dbReference type="SAM" id="Phobius"/>
    </source>
</evidence>
<evidence type="ECO:0000313" key="3">
    <source>
        <dbReference type="Proteomes" id="UP000199283"/>
    </source>
</evidence>
<reference evidence="2 3" key="1">
    <citation type="submission" date="2016-10" db="EMBL/GenBank/DDBJ databases">
        <authorList>
            <person name="de Groot N.N."/>
        </authorList>
    </citation>
    <scope>NUCLEOTIDE SEQUENCE [LARGE SCALE GENOMIC DNA]</scope>
    <source>
        <strain evidence="2 3">DSM 14858</strain>
    </source>
</reference>
<gene>
    <name evidence="2" type="ORF">SAMN04488526_2965</name>
</gene>
<keyword evidence="3" id="KW-1185">Reference proteome</keyword>
<dbReference type="EMBL" id="FNZQ01000006">
    <property type="protein sequence ID" value="SEL56040.1"/>
    <property type="molecule type" value="Genomic_DNA"/>
</dbReference>
<dbReference type="OrthoDB" id="7659358at2"/>
<feature type="transmembrane region" description="Helical" evidence="1">
    <location>
        <begin position="20"/>
        <end position="52"/>
    </location>
</feature>
<evidence type="ECO:0000313" key="2">
    <source>
        <dbReference type="EMBL" id="SEL56040.1"/>
    </source>
</evidence>